<sequence>MNLGDGLKLETELLDGKTKLILSPYEHKSKISVKADLL</sequence>
<dbReference type="EMBL" id="NBAG03000218">
    <property type="protein sequence ID" value="PNI80127.1"/>
    <property type="molecule type" value="Genomic_DNA"/>
</dbReference>
<protein>
    <submittedName>
        <fullName evidence="1">CCDC66 isoform 20</fullName>
    </submittedName>
</protein>
<proteinExistence type="predicted"/>
<dbReference type="SMR" id="A0A2J8P7X1"/>
<comment type="caution">
    <text evidence="1">The sequence shown here is derived from an EMBL/GenBank/DDBJ whole genome shotgun (WGS) entry which is preliminary data.</text>
</comment>
<dbReference type="AlphaFoldDB" id="A0A2J8P7X1"/>
<evidence type="ECO:0000313" key="2">
    <source>
        <dbReference type="Proteomes" id="UP000236370"/>
    </source>
</evidence>
<gene>
    <name evidence="1" type="ORF">CK820_G0004907</name>
</gene>
<name>A0A2J8P7X1_PANTR</name>
<evidence type="ECO:0000313" key="1">
    <source>
        <dbReference type="EMBL" id="PNI80127.1"/>
    </source>
</evidence>
<dbReference type="Proteomes" id="UP000236370">
    <property type="component" value="Unassembled WGS sequence"/>
</dbReference>
<reference evidence="1 2" key="1">
    <citation type="submission" date="2017-12" db="EMBL/GenBank/DDBJ databases">
        <title>High-resolution comparative analysis of great ape genomes.</title>
        <authorList>
            <person name="Pollen A."/>
            <person name="Hastie A."/>
            <person name="Hormozdiari F."/>
            <person name="Dougherty M."/>
            <person name="Liu R."/>
            <person name="Chaisson M."/>
            <person name="Hoppe E."/>
            <person name="Hill C."/>
            <person name="Pang A."/>
            <person name="Hillier L."/>
            <person name="Baker C."/>
            <person name="Armstrong J."/>
            <person name="Shendure J."/>
            <person name="Paten B."/>
            <person name="Wilson R."/>
            <person name="Chao H."/>
            <person name="Schneider V."/>
            <person name="Ventura M."/>
            <person name="Kronenberg Z."/>
            <person name="Murali S."/>
            <person name="Gordon D."/>
            <person name="Cantsilieris S."/>
            <person name="Munson K."/>
            <person name="Nelson B."/>
            <person name="Raja A."/>
            <person name="Underwood J."/>
            <person name="Diekhans M."/>
            <person name="Fiddes I."/>
            <person name="Haussler D."/>
            <person name="Eichler E."/>
        </authorList>
    </citation>
    <scope>NUCLEOTIDE SEQUENCE [LARGE SCALE GENOMIC DNA]</scope>
    <source>
        <strain evidence="1">Yerkes chimp pedigree #C0471</strain>
    </source>
</reference>
<accession>A0A2J8P7X1</accession>
<organism evidence="1 2">
    <name type="scientific">Pan troglodytes</name>
    <name type="common">Chimpanzee</name>
    <dbReference type="NCBI Taxonomy" id="9598"/>
    <lineage>
        <taxon>Eukaryota</taxon>
        <taxon>Metazoa</taxon>
        <taxon>Chordata</taxon>
        <taxon>Craniata</taxon>
        <taxon>Vertebrata</taxon>
        <taxon>Euteleostomi</taxon>
        <taxon>Mammalia</taxon>
        <taxon>Eutheria</taxon>
        <taxon>Euarchontoglires</taxon>
        <taxon>Primates</taxon>
        <taxon>Haplorrhini</taxon>
        <taxon>Catarrhini</taxon>
        <taxon>Hominidae</taxon>
        <taxon>Pan</taxon>
    </lineage>
</organism>